<name>A0AAE4UBA9_MYCIT</name>
<evidence type="ECO:0000256" key="3">
    <source>
        <dbReference type="ARBA" id="ARBA00023015"/>
    </source>
</evidence>
<dbReference type="SMART" id="SM01012">
    <property type="entry name" value="ANTAR"/>
    <property type="match status" value="1"/>
</dbReference>
<dbReference type="Proteomes" id="UP001187143">
    <property type="component" value="Unassembled WGS sequence"/>
</dbReference>
<keyword evidence="4" id="KW-0804">Transcription</keyword>
<dbReference type="InterPro" id="IPR012074">
    <property type="entry name" value="GAF_ANTAR"/>
</dbReference>
<dbReference type="SUPFAM" id="SSF52172">
    <property type="entry name" value="CheY-like"/>
    <property type="match status" value="1"/>
</dbReference>
<evidence type="ECO:0000313" key="6">
    <source>
        <dbReference type="EMBL" id="MDV7014846.1"/>
    </source>
</evidence>
<keyword evidence="3" id="KW-0805">Transcription regulation</keyword>
<dbReference type="AlphaFoldDB" id="A0AAE4UBA9"/>
<evidence type="ECO:0000313" key="7">
    <source>
        <dbReference type="Proteomes" id="UP001187143"/>
    </source>
</evidence>
<dbReference type="GO" id="GO:0003723">
    <property type="term" value="F:RNA binding"/>
    <property type="evidence" value="ECO:0007669"/>
    <property type="project" value="InterPro"/>
</dbReference>
<dbReference type="Gene3D" id="3.30.450.40">
    <property type="match status" value="1"/>
</dbReference>
<dbReference type="InterPro" id="IPR036388">
    <property type="entry name" value="WH-like_DNA-bd_sf"/>
</dbReference>
<reference evidence="6" key="1">
    <citation type="submission" date="2023-10" db="EMBL/GenBank/DDBJ databases">
        <title>Characterization and genome sequence of Mycobacterium intracellulare ABSURDO, a novel pathogenic isolate with three colony morphotypes that vary in growth and acid-fastness.</title>
        <authorList>
            <person name="Jude B.A."/>
            <person name="Robinson R.T."/>
        </authorList>
    </citation>
    <scope>NUCLEOTIDE SEQUENCE</scope>
    <source>
        <strain evidence="6">ABSURDO Component B</strain>
    </source>
</reference>
<protein>
    <submittedName>
        <fullName evidence="6">GAF and ANTAR domain-containing protein</fullName>
    </submittedName>
</protein>
<keyword evidence="2" id="KW-0418">Kinase</keyword>
<evidence type="ECO:0000256" key="1">
    <source>
        <dbReference type="ARBA" id="ARBA00022679"/>
    </source>
</evidence>
<dbReference type="Pfam" id="PF13185">
    <property type="entry name" value="GAF_2"/>
    <property type="match status" value="1"/>
</dbReference>
<dbReference type="InterPro" id="IPR003018">
    <property type="entry name" value="GAF"/>
</dbReference>
<dbReference type="InterPro" id="IPR005561">
    <property type="entry name" value="ANTAR"/>
</dbReference>
<keyword evidence="1" id="KW-0808">Transferase</keyword>
<feature type="domain" description="ANTAR" evidence="5">
    <location>
        <begin position="154"/>
        <end position="215"/>
    </location>
</feature>
<evidence type="ECO:0000259" key="5">
    <source>
        <dbReference type="PROSITE" id="PS50921"/>
    </source>
</evidence>
<comment type="caution">
    <text evidence="6">The sequence shown here is derived from an EMBL/GenBank/DDBJ whole genome shotgun (WGS) entry which is preliminary data.</text>
</comment>
<proteinExistence type="predicted"/>
<dbReference type="PIRSF" id="PIRSF036625">
    <property type="entry name" value="GAF_ANTAR"/>
    <property type="match status" value="1"/>
</dbReference>
<sequence>MNNDDLVYDDMLESTIGGVEDALGAVTAAAVELIEGVDHADVLLIEDGEFRSVTPTSPVIVRLDTAQRELQEGPCLAAALSEAVVRSPNLGNDARWPRFGPVAVDAGVHRILSFQLYTHRRGAGALNLLSATTGTFDLEAEAIGAMLATHAATVLIAANRKRQFESALASRDVIGQAKGIIMERFHVDAVRAFELLTSLSRDSNTPLPMIAQELVARIMKDHPSRDEVIRGTRC</sequence>
<dbReference type="EMBL" id="JAWLLD010000029">
    <property type="protein sequence ID" value="MDV7014846.1"/>
    <property type="molecule type" value="Genomic_DNA"/>
</dbReference>
<dbReference type="SUPFAM" id="SSF55781">
    <property type="entry name" value="GAF domain-like"/>
    <property type="match status" value="1"/>
</dbReference>
<dbReference type="Gene3D" id="1.10.10.10">
    <property type="entry name" value="Winged helix-like DNA-binding domain superfamily/Winged helix DNA-binding domain"/>
    <property type="match status" value="1"/>
</dbReference>
<evidence type="ECO:0000256" key="4">
    <source>
        <dbReference type="ARBA" id="ARBA00023163"/>
    </source>
</evidence>
<dbReference type="GO" id="GO:0016301">
    <property type="term" value="F:kinase activity"/>
    <property type="evidence" value="ECO:0007669"/>
    <property type="project" value="UniProtKB-KW"/>
</dbReference>
<dbReference type="InterPro" id="IPR011006">
    <property type="entry name" value="CheY-like_superfamily"/>
</dbReference>
<dbReference type="PROSITE" id="PS50921">
    <property type="entry name" value="ANTAR"/>
    <property type="match status" value="1"/>
</dbReference>
<dbReference type="RefSeq" id="WP_317728591.1">
    <property type="nucleotide sequence ID" value="NZ_JAWLLC010000027.1"/>
</dbReference>
<gene>
    <name evidence="6" type="ORF">R4F53_21400</name>
</gene>
<dbReference type="InterPro" id="IPR029016">
    <property type="entry name" value="GAF-like_dom_sf"/>
</dbReference>
<dbReference type="Pfam" id="PF03861">
    <property type="entry name" value="ANTAR"/>
    <property type="match status" value="1"/>
</dbReference>
<evidence type="ECO:0000256" key="2">
    <source>
        <dbReference type="ARBA" id="ARBA00022777"/>
    </source>
</evidence>
<organism evidence="6 7">
    <name type="scientific">Mycobacterium intracellulare</name>
    <dbReference type="NCBI Taxonomy" id="1767"/>
    <lineage>
        <taxon>Bacteria</taxon>
        <taxon>Bacillati</taxon>
        <taxon>Actinomycetota</taxon>
        <taxon>Actinomycetes</taxon>
        <taxon>Mycobacteriales</taxon>
        <taxon>Mycobacteriaceae</taxon>
        <taxon>Mycobacterium</taxon>
        <taxon>Mycobacterium avium complex (MAC)</taxon>
    </lineage>
</organism>
<accession>A0AAE4UBA9</accession>